<evidence type="ECO:0000256" key="2">
    <source>
        <dbReference type="SAM" id="SignalP"/>
    </source>
</evidence>
<reference evidence="3 4" key="1">
    <citation type="journal article" date="2018" name="Nat. Biotechnol.">
        <title>A standardized bacterial taxonomy based on genome phylogeny substantially revises the tree of life.</title>
        <authorList>
            <person name="Parks D.H."/>
            <person name="Chuvochina M."/>
            <person name="Waite D.W."/>
            <person name="Rinke C."/>
            <person name="Skarshewski A."/>
            <person name="Chaumeil P.A."/>
            <person name="Hugenholtz P."/>
        </authorList>
    </citation>
    <scope>NUCLEOTIDE SEQUENCE [LARGE SCALE GENOMIC DNA]</scope>
    <source>
        <strain evidence="3">UBA11247</strain>
    </source>
</reference>
<sequence>MTIKKSLFALGTAATVAIAGAGVANAADLPEKPTSGSATLSSPDVRDPEGSIDAHGTLASYNDEGAFDTELAFGALETLAEPAKAIAAIAGIGTAVAGSYVAVVNASDVFQGVVSDTQAFLESQGIL</sequence>
<protein>
    <recommendedName>
        <fullName evidence="5">Secreted protein</fullName>
    </recommendedName>
</protein>
<comment type="caution">
    <text evidence="3">The sequence shown here is derived from an EMBL/GenBank/DDBJ whole genome shotgun (WGS) entry which is preliminary data.</text>
</comment>
<proteinExistence type="predicted"/>
<organism evidence="3 4">
    <name type="scientific">Corynebacterium nuruki</name>
    <dbReference type="NCBI Taxonomy" id="1032851"/>
    <lineage>
        <taxon>Bacteria</taxon>
        <taxon>Bacillati</taxon>
        <taxon>Actinomycetota</taxon>
        <taxon>Actinomycetes</taxon>
        <taxon>Mycobacteriales</taxon>
        <taxon>Corynebacteriaceae</taxon>
        <taxon>Corynebacterium</taxon>
    </lineage>
</organism>
<evidence type="ECO:0008006" key="5">
    <source>
        <dbReference type="Google" id="ProtNLM"/>
    </source>
</evidence>
<keyword evidence="2" id="KW-0732">Signal</keyword>
<gene>
    <name evidence="3" type="ORF">DIW82_03640</name>
</gene>
<evidence type="ECO:0000313" key="4">
    <source>
        <dbReference type="Proteomes" id="UP000261739"/>
    </source>
</evidence>
<name>A0A3D4SX89_9CORY</name>
<accession>A0A3D4SX89</accession>
<feature type="signal peptide" evidence="2">
    <location>
        <begin position="1"/>
        <end position="26"/>
    </location>
</feature>
<dbReference type="AlphaFoldDB" id="A0A3D4SX89"/>
<dbReference type="Proteomes" id="UP000261739">
    <property type="component" value="Unassembled WGS sequence"/>
</dbReference>
<dbReference type="RefSeq" id="WP_273051217.1">
    <property type="nucleotide sequence ID" value="NZ_DAITTW010000014.1"/>
</dbReference>
<dbReference type="EMBL" id="DQID01000103">
    <property type="protein sequence ID" value="HCT13898.1"/>
    <property type="molecule type" value="Genomic_DNA"/>
</dbReference>
<feature type="chain" id="PRO_5017575750" description="Secreted protein" evidence="2">
    <location>
        <begin position="27"/>
        <end position="127"/>
    </location>
</feature>
<evidence type="ECO:0000256" key="1">
    <source>
        <dbReference type="SAM" id="MobiDB-lite"/>
    </source>
</evidence>
<evidence type="ECO:0000313" key="3">
    <source>
        <dbReference type="EMBL" id="HCT13898.1"/>
    </source>
</evidence>
<feature type="region of interest" description="Disordered" evidence="1">
    <location>
        <begin position="29"/>
        <end position="55"/>
    </location>
</feature>